<feature type="chain" id="PRO_5045235696" evidence="1">
    <location>
        <begin position="23"/>
        <end position="412"/>
    </location>
</feature>
<dbReference type="EMBL" id="BAAANT010000002">
    <property type="protein sequence ID" value="GAA2131160.1"/>
    <property type="molecule type" value="Genomic_DNA"/>
</dbReference>
<sequence length="412" mass="41819">MRTARIAAAAALVLSIAGILPAAGIAQADTGRTTSHSVTAQAANVADSGLVYRSVAPTRIVDTRNGTGVRYGHLPSGETLTVRAPQGASAVVLNVATVNIGMDTFLTVYPGGTKRPTVSNLNNAYFGATVSNQVVVPVGPDGTVAFYSQGAGKVDLIVDLIGSYAKGPQAGGEHQGAAQQTRVLDTRNGTGAPVGQVGQRGSVKFKVAGLGGVPADAKDIVLNVTVADNFYATYVTADPDGNPPSFASLNARFSAATAQQVNAKIDDQGYVTLYNHTGSVDLIADVQGYYSSGAGSSFVPTTPTRLLDTRDSGAGIGPAKSLRLKVTGSAGVPEGTRSVLVNLTALPGGNGFLTAYAAGSTRPNTSTVNFDWSGTTANLAWVPVSADGSIEIYNHSGSSTGLLVDVQGYLAG</sequence>
<comment type="caution">
    <text evidence="2">The sequence shown here is derived from an EMBL/GenBank/DDBJ whole genome shotgun (WGS) entry which is preliminary data.</text>
</comment>
<evidence type="ECO:0000256" key="1">
    <source>
        <dbReference type="SAM" id="SignalP"/>
    </source>
</evidence>
<protein>
    <submittedName>
        <fullName evidence="2">Uncharacterized protein</fullName>
    </submittedName>
</protein>
<gene>
    <name evidence="2" type="ORF">GCM10009760_04510</name>
</gene>
<accession>A0ABP5KE01</accession>
<keyword evidence="1" id="KW-0732">Signal</keyword>
<dbReference type="RefSeq" id="WP_344460075.1">
    <property type="nucleotide sequence ID" value="NZ_BAAANT010000002.1"/>
</dbReference>
<evidence type="ECO:0000313" key="3">
    <source>
        <dbReference type="Proteomes" id="UP001422759"/>
    </source>
</evidence>
<proteinExistence type="predicted"/>
<name>A0ABP5KE01_9ACTN</name>
<organism evidence="2 3">
    <name type="scientific">Kitasatospora kazusensis</name>
    <dbReference type="NCBI Taxonomy" id="407974"/>
    <lineage>
        <taxon>Bacteria</taxon>
        <taxon>Bacillati</taxon>
        <taxon>Actinomycetota</taxon>
        <taxon>Actinomycetes</taxon>
        <taxon>Kitasatosporales</taxon>
        <taxon>Streptomycetaceae</taxon>
        <taxon>Kitasatospora</taxon>
    </lineage>
</organism>
<dbReference type="Proteomes" id="UP001422759">
    <property type="component" value="Unassembled WGS sequence"/>
</dbReference>
<reference evidence="3" key="1">
    <citation type="journal article" date="2019" name="Int. J. Syst. Evol. Microbiol.">
        <title>The Global Catalogue of Microorganisms (GCM) 10K type strain sequencing project: providing services to taxonomists for standard genome sequencing and annotation.</title>
        <authorList>
            <consortium name="The Broad Institute Genomics Platform"/>
            <consortium name="The Broad Institute Genome Sequencing Center for Infectious Disease"/>
            <person name="Wu L."/>
            <person name="Ma J."/>
        </authorList>
    </citation>
    <scope>NUCLEOTIDE SEQUENCE [LARGE SCALE GENOMIC DNA]</scope>
    <source>
        <strain evidence="3">JCM 14560</strain>
    </source>
</reference>
<keyword evidence="3" id="KW-1185">Reference proteome</keyword>
<feature type="signal peptide" evidence="1">
    <location>
        <begin position="1"/>
        <end position="22"/>
    </location>
</feature>
<evidence type="ECO:0000313" key="2">
    <source>
        <dbReference type="EMBL" id="GAA2131160.1"/>
    </source>
</evidence>